<evidence type="ECO:0000256" key="2">
    <source>
        <dbReference type="ARBA" id="ARBA00022723"/>
    </source>
</evidence>
<keyword evidence="2" id="KW-0479">Metal-binding</keyword>
<protein>
    <recommendedName>
        <fullName evidence="5">Metallo-beta-lactamase domain-containing protein</fullName>
    </recommendedName>
</protein>
<dbReference type="InterPro" id="IPR036866">
    <property type="entry name" value="RibonucZ/Hydroxyglut_hydro"/>
</dbReference>
<dbReference type="EMBL" id="MEZJ01000008">
    <property type="protein sequence ID" value="OGD54628.1"/>
    <property type="molecule type" value="Genomic_DNA"/>
</dbReference>
<evidence type="ECO:0000313" key="7">
    <source>
        <dbReference type="Proteomes" id="UP000178758"/>
    </source>
</evidence>
<dbReference type="GO" id="GO:0016787">
    <property type="term" value="F:hydrolase activity"/>
    <property type="evidence" value="ECO:0007669"/>
    <property type="project" value="UniProtKB-KW"/>
</dbReference>
<evidence type="ECO:0000256" key="4">
    <source>
        <dbReference type="ARBA" id="ARBA00022833"/>
    </source>
</evidence>
<dbReference type="InterPro" id="IPR001279">
    <property type="entry name" value="Metallo-B-lactamas"/>
</dbReference>
<keyword evidence="4" id="KW-0862">Zinc</keyword>
<evidence type="ECO:0000256" key="1">
    <source>
        <dbReference type="ARBA" id="ARBA00001947"/>
    </source>
</evidence>
<dbReference type="PANTHER" id="PTHR46233:SF3">
    <property type="entry name" value="HYDROXYACYLGLUTATHIONE HYDROLASE GLOC"/>
    <property type="match status" value="1"/>
</dbReference>
<evidence type="ECO:0000256" key="3">
    <source>
        <dbReference type="ARBA" id="ARBA00022801"/>
    </source>
</evidence>
<organism evidence="6 7">
    <name type="scientific">Candidatus Beckwithbacteria bacterium RBG_13_35_6</name>
    <dbReference type="NCBI Taxonomy" id="1797456"/>
    <lineage>
        <taxon>Bacteria</taxon>
        <taxon>Candidatus Beckwithiibacteriota</taxon>
    </lineage>
</organism>
<dbReference type="SUPFAM" id="SSF56281">
    <property type="entry name" value="Metallo-hydrolase/oxidoreductase"/>
    <property type="match status" value="1"/>
</dbReference>
<keyword evidence="3" id="KW-0378">Hydrolase</keyword>
<accession>A0A1F5DHJ1</accession>
<feature type="domain" description="Metallo-beta-lactamase" evidence="5">
    <location>
        <begin position="12"/>
        <end position="190"/>
    </location>
</feature>
<gene>
    <name evidence="6" type="ORF">A3J78_01755</name>
</gene>
<comment type="cofactor">
    <cofactor evidence="1">
        <name>Zn(2+)</name>
        <dbReference type="ChEBI" id="CHEBI:29105"/>
    </cofactor>
</comment>
<dbReference type="Pfam" id="PF00753">
    <property type="entry name" value="Lactamase_B"/>
    <property type="match status" value="1"/>
</dbReference>
<dbReference type="GO" id="GO:0046872">
    <property type="term" value="F:metal ion binding"/>
    <property type="evidence" value="ECO:0007669"/>
    <property type="project" value="UniProtKB-KW"/>
</dbReference>
<dbReference type="Proteomes" id="UP000178758">
    <property type="component" value="Unassembled WGS sequence"/>
</dbReference>
<comment type="caution">
    <text evidence="6">The sequence shown here is derived from an EMBL/GenBank/DDBJ whole genome shotgun (WGS) entry which is preliminary data.</text>
</comment>
<evidence type="ECO:0000259" key="5">
    <source>
        <dbReference type="SMART" id="SM00849"/>
    </source>
</evidence>
<proteinExistence type="predicted"/>
<dbReference type="Gene3D" id="3.60.15.10">
    <property type="entry name" value="Ribonuclease Z/Hydroxyacylglutathione hydrolase-like"/>
    <property type="match status" value="1"/>
</dbReference>
<dbReference type="AlphaFoldDB" id="A0A1F5DHJ1"/>
<dbReference type="InterPro" id="IPR051453">
    <property type="entry name" value="MBL_Glyoxalase_II"/>
</dbReference>
<dbReference type="CDD" id="cd06262">
    <property type="entry name" value="metallo-hydrolase-like_MBL-fold"/>
    <property type="match status" value="1"/>
</dbReference>
<name>A0A1F5DHJ1_9BACT</name>
<evidence type="ECO:0000313" key="6">
    <source>
        <dbReference type="EMBL" id="OGD54628.1"/>
    </source>
</evidence>
<sequence>MAVEILVVGQLGTNCYLVYDKDSRDCFILDPGDDADFIIRKIQDLKLKPKAILATHGHFDHVLAVTELKLTLKIPFYLHCQDNSLLKRATKTAKYFTNVNHDPVSIVDKYLRNNQILKAGRLGLKVLETPGHTQGSISFLTKGCIFVGDVIFSNGSFGRTDLEGGDYKALRKSIKKILFLPSDSIIYPGHGEVTTVKEERKYYTSLLK</sequence>
<dbReference type="SMART" id="SM00849">
    <property type="entry name" value="Lactamase_B"/>
    <property type="match status" value="1"/>
</dbReference>
<reference evidence="6 7" key="1">
    <citation type="journal article" date="2016" name="Nat. Commun.">
        <title>Thousands of microbial genomes shed light on interconnected biogeochemical processes in an aquifer system.</title>
        <authorList>
            <person name="Anantharaman K."/>
            <person name="Brown C.T."/>
            <person name="Hug L.A."/>
            <person name="Sharon I."/>
            <person name="Castelle C.J."/>
            <person name="Probst A.J."/>
            <person name="Thomas B.C."/>
            <person name="Singh A."/>
            <person name="Wilkins M.J."/>
            <person name="Karaoz U."/>
            <person name="Brodie E.L."/>
            <person name="Williams K.H."/>
            <person name="Hubbard S.S."/>
            <person name="Banfield J.F."/>
        </authorList>
    </citation>
    <scope>NUCLEOTIDE SEQUENCE [LARGE SCALE GENOMIC DNA]</scope>
</reference>
<dbReference type="PANTHER" id="PTHR46233">
    <property type="entry name" value="HYDROXYACYLGLUTATHIONE HYDROLASE GLOC"/>
    <property type="match status" value="1"/>
</dbReference>